<dbReference type="PANTHER" id="PTHR30055:SF174">
    <property type="entry name" value="TRANSCRIPTIONAL REGULATORY PROTEIN (PROBABLY TETR-FAMILY)-RELATED"/>
    <property type="match status" value="1"/>
</dbReference>
<protein>
    <submittedName>
        <fullName evidence="6">Transcriptional regulator, TetR family</fullName>
    </submittedName>
</protein>
<dbReference type="InterPro" id="IPR054129">
    <property type="entry name" value="DesT_TetR_C"/>
</dbReference>
<proteinExistence type="predicted"/>
<evidence type="ECO:0000313" key="6">
    <source>
        <dbReference type="EMBL" id="SIR81863.1"/>
    </source>
</evidence>
<keyword evidence="3" id="KW-0804">Transcription</keyword>
<organism evidence="6 7">
    <name type="scientific">Williamsia sterculiae</name>
    <dbReference type="NCBI Taxonomy" id="1344003"/>
    <lineage>
        <taxon>Bacteria</taxon>
        <taxon>Bacillati</taxon>
        <taxon>Actinomycetota</taxon>
        <taxon>Actinomycetes</taxon>
        <taxon>Mycobacteriales</taxon>
        <taxon>Nocardiaceae</taxon>
        <taxon>Williamsia</taxon>
    </lineage>
</organism>
<dbReference type="Pfam" id="PF00440">
    <property type="entry name" value="TetR_N"/>
    <property type="match status" value="1"/>
</dbReference>
<dbReference type="Pfam" id="PF21943">
    <property type="entry name" value="TetR_C_46"/>
    <property type="match status" value="1"/>
</dbReference>
<sequence length="207" mass="22976">MGATKRTRMTPEARRRQLILEGLELAEEVPLEQVSIEAVAESAGVSRALLFHYFDTRQDFHVAMAEEQARLMLECTEPDLTLEDPIDILRGTIVAFVDFVTENSAVYLALMRGASSADPAMQAVFDHTRSVMVRRTLDHVSLVDLTPTPLIELAVHGWLAFAEDVTIRWLTRPTIDRDDLLQMITSSLPMLALAAGESIPGMERATG</sequence>
<keyword evidence="7" id="KW-1185">Reference proteome</keyword>
<feature type="domain" description="HTH tetR-type" evidence="5">
    <location>
        <begin position="12"/>
        <end position="72"/>
    </location>
</feature>
<dbReference type="EMBL" id="FTNT01000002">
    <property type="protein sequence ID" value="SIR81863.1"/>
    <property type="molecule type" value="Genomic_DNA"/>
</dbReference>
<evidence type="ECO:0000256" key="1">
    <source>
        <dbReference type="ARBA" id="ARBA00023015"/>
    </source>
</evidence>
<dbReference type="GO" id="GO:0003700">
    <property type="term" value="F:DNA-binding transcription factor activity"/>
    <property type="evidence" value="ECO:0007669"/>
    <property type="project" value="TreeGrafter"/>
</dbReference>
<dbReference type="InterPro" id="IPR050109">
    <property type="entry name" value="HTH-type_TetR-like_transc_reg"/>
</dbReference>
<evidence type="ECO:0000259" key="5">
    <source>
        <dbReference type="PROSITE" id="PS50977"/>
    </source>
</evidence>
<accession>A0A1N7E1B9</accession>
<reference evidence="6 7" key="1">
    <citation type="submission" date="2017-01" db="EMBL/GenBank/DDBJ databases">
        <authorList>
            <person name="Mah S.A."/>
            <person name="Swanson W.J."/>
            <person name="Moy G.W."/>
            <person name="Vacquier V.D."/>
        </authorList>
    </citation>
    <scope>NUCLEOTIDE SEQUENCE [LARGE SCALE GENOMIC DNA]</scope>
    <source>
        <strain evidence="6 7">CPCC 203464</strain>
    </source>
</reference>
<dbReference type="STRING" id="1344003.SAMN05445060_1090"/>
<gene>
    <name evidence="6" type="ORF">SAMN05445060_1090</name>
</gene>
<dbReference type="RefSeq" id="WP_076477195.1">
    <property type="nucleotide sequence ID" value="NZ_FTNT01000002.1"/>
</dbReference>
<dbReference type="GO" id="GO:0000976">
    <property type="term" value="F:transcription cis-regulatory region binding"/>
    <property type="evidence" value="ECO:0007669"/>
    <property type="project" value="TreeGrafter"/>
</dbReference>
<dbReference type="PROSITE" id="PS50977">
    <property type="entry name" value="HTH_TETR_2"/>
    <property type="match status" value="1"/>
</dbReference>
<evidence type="ECO:0000313" key="7">
    <source>
        <dbReference type="Proteomes" id="UP000186218"/>
    </source>
</evidence>
<dbReference type="Gene3D" id="1.10.357.10">
    <property type="entry name" value="Tetracycline Repressor, domain 2"/>
    <property type="match status" value="1"/>
</dbReference>
<dbReference type="PANTHER" id="PTHR30055">
    <property type="entry name" value="HTH-TYPE TRANSCRIPTIONAL REGULATOR RUTR"/>
    <property type="match status" value="1"/>
</dbReference>
<evidence type="ECO:0000256" key="3">
    <source>
        <dbReference type="ARBA" id="ARBA00023163"/>
    </source>
</evidence>
<dbReference type="AlphaFoldDB" id="A0A1N7E1B9"/>
<keyword evidence="1" id="KW-0805">Transcription regulation</keyword>
<evidence type="ECO:0000256" key="2">
    <source>
        <dbReference type="ARBA" id="ARBA00023125"/>
    </source>
</evidence>
<name>A0A1N7E1B9_9NOCA</name>
<dbReference type="Proteomes" id="UP000186218">
    <property type="component" value="Unassembled WGS sequence"/>
</dbReference>
<dbReference type="SUPFAM" id="SSF46689">
    <property type="entry name" value="Homeodomain-like"/>
    <property type="match status" value="1"/>
</dbReference>
<dbReference type="InterPro" id="IPR001647">
    <property type="entry name" value="HTH_TetR"/>
</dbReference>
<dbReference type="InterPro" id="IPR009057">
    <property type="entry name" value="Homeodomain-like_sf"/>
</dbReference>
<dbReference type="OrthoDB" id="8479950at2"/>
<keyword evidence="2 4" id="KW-0238">DNA-binding</keyword>
<feature type="DNA-binding region" description="H-T-H motif" evidence="4">
    <location>
        <begin position="35"/>
        <end position="54"/>
    </location>
</feature>
<evidence type="ECO:0000256" key="4">
    <source>
        <dbReference type="PROSITE-ProRule" id="PRU00335"/>
    </source>
</evidence>